<keyword evidence="2" id="KW-1185">Reference proteome</keyword>
<gene>
    <name evidence="1" type="ORF">DBV15_00922</name>
</gene>
<sequence length="71" mass="7985">MMWDVSHPRFNQINATAASPDVPRNVPIPTRNYSALYHFGVRTVGHVAAVANDLTTSWHAMGVDYGRRFEN</sequence>
<proteinExistence type="predicted"/>
<comment type="caution">
    <text evidence="1">The sequence shown here is derived from an EMBL/GenBank/DDBJ whole genome shotgun (WGS) entry which is preliminary data.</text>
</comment>
<protein>
    <submittedName>
        <fullName evidence="1">Uncharacterized protein</fullName>
    </submittedName>
</protein>
<reference evidence="1 2" key="1">
    <citation type="journal article" date="2019" name="Philos. Trans. R. Soc. Lond., B, Biol. Sci.">
        <title>Ant behaviour and brain gene expression of defending hosts depend on the ecological success of the intruding social parasite.</title>
        <authorList>
            <person name="Kaur R."/>
            <person name="Stoldt M."/>
            <person name="Jongepier E."/>
            <person name="Feldmeyer B."/>
            <person name="Menzel F."/>
            <person name="Bornberg-Bauer E."/>
            <person name="Foitzik S."/>
        </authorList>
    </citation>
    <scope>NUCLEOTIDE SEQUENCE [LARGE SCALE GENOMIC DNA]</scope>
    <source>
        <tissue evidence="1">Whole body</tissue>
    </source>
</reference>
<dbReference type="Proteomes" id="UP000310200">
    <property type="component" value="Unassembled WGS sequence"/>
</dbReference>
<dbReference type="AlphaFoldDB" id="A0A4S2JB66"/>
<dbReference type="EMBL" id="QBLH01003812">
    <property type="protein sequence ID" value="TGZ32695.1"/>
    <property type="molecule type" value="Genomic_DNA"/>
</dbReference>
<evidence type="ECO:0000313" key="1">
    <source>
        <dbReference type="EMBL" id="TGZ32695.1"/>
    </source>
</evidence>
<accession>A0A4S2JB66</accession>
<name>A0A4S2JB66_9HYME</name>
<organism evidence="1 2">
    <name type="scientific">Temnothorax longispinosus</name>
    <dbReference type="NCBI Taxonomy" id="300112"/>
    <lineage>
        <taxon>Eukaryota</taxon>
        <taxon>Metazoa</taxon>
        <taxon>Ecdysozoa</taxon>
        <taxon>Arthropoda</taxon>
        <taxon>Hexapoda</taxon>
        <taxon>Insecta</taxon>
        <taxon>Pterygota</taxon>
        <taxon>Neoptera</taxon>
        <taxon>Endopterygota</taxon>
        <taxon>Hymenoptera</taxon>
        <taxon>Apocrita</taxon>
        <taxon>Aculeata</taxon>
        <taxon>Formicoidea</taxon>
        <taxon>Formicidae</taxon>
        <taxon>Myrmicinae</taxon>
        <taxon>Temnothorax</taxon>
    </lineage>
</organism>
<evidence type="ECO:0000313" key="2">
    <source>
        <dbReference type="Proteomes" id="UP000310200"/>
    </source>
</evidence>